<dbReference type="EMBL" id="BAAARV010000005">
    <property type="protein sequence ID" value="GAA2329660.1"/>
    <property type="molecule type" value="Genomic_DNA"/>
</dbReference>
<dbReference type="Gene3D" id="2.120.10.30">
    <property type="entry name" value="TolB, C-terminal domain"/>
    <property type="match status" value="1"/>
</dbReference>
<dbReference type="Pfam" id="PF08450">
    <property type="entry name" value="SGL"/>
    <property type="match status" value="1"/>
</dbReference>
<dbReference type="SUPFAM" id="SSF63829">
    <property type="entry name" value="Calcium-dependent phosphotriesterase"/>
    <property type="match status" value="1"/>
</dbReference>
<comment type="similarity">
    <text evidence="1">Belongs to the SMP-30/CGR1 family.</text>
</comment>
<dbReference type="PANTHER" id="PTHR10907">
    <property type="entry name" value="REGUCALCIN"/>
    <property type="match status" value="1"/>
</dbReference>
<dbReference type="PRINTS" id="PR01790">
    <property type="entry name" value="SMP30FAMILY"/>
</dbReference>
<evidence type="ECO:0000259" key="2">
    <source>
        <dbReference type="Pfam" id="PF08450"/>
    </source>
</evidence>
<dbReference type="RefSeq" id="WP_344610742.1">
    <property type="nucleotide sequence ID" value="NZ_BAAARV010000005.1"/>
</dbReference>
<protein>
    <submittedName>
        <fullName evidence="3">SMP-30/gluconolactonase/LRE family protein</fullName>
    </submittedName>
</protein>
<accession>A0ABN3FGU6</accession>
<feature type="domain" description="SMP-30/Gluconolactonase/LRE-like region" evidence="2">
    <location>
        <begin position="13"/>
        <end position="248"/>
    </location>
</feature>
<evidence type="ECO:0000313" key="4">
    <source>
        <dbReference type="Proteomes" id="UP001501444"/>
    </source>
</evidence>
<gene>
    <name evidence="3" type="ORF">GCM10010170_007160</name>
</gene>
<dbReference type="Proteomes" id="UP001501444">
    <property type="component" value="Unassembled WGS sequence"/>
</dbReference>
<dbReference type="InterPro" id="IPR013658">
    <property type="entry name" value="SGL"/>
</dbReference>
<keyword evidence="4" id="KW-1185">Reference proteome</keyword>
<proteinExistence type="inferred from homology"/>
<comment type="caution">
    <text evidence="3">The sequence shown here is derived from an EMBL/GenBank/DDBJ whole genome shotgun (WGS) entry which is preliminary data.</text>
</comment>
<name>A0ABN3FGU6_9ACTN</name>
<dbReference type="InterPro" id="IPR005511">
    <property type="entry name" value="SMP-30"/>
</dbReference>
<evidence type="ECO:0000313" key="3">
    <source>
        <dbReference type="EMBL" id="GAA2329660.1"/>
    </source>
</evidence>
<evidence type="ECO:0000256" key="1">
    <source>
        <dbReference type="ARBA" id="ARBA00008853"/>
    </source>
</evidence>
<sequence length="265" mass="27840">MLVEAVHGHRCELGESPRWDAARGELVWTDVPAGRVHRAGWDGRRLDAGTVAEYPGPVPLCLPGVVVAVGPTLWWLDPVAAVELPVPPGHRCNDGGLDRRGRLLVGSMAGDAAAGQGALWSVEPGSAPRRLIGAATVPNGLCFSPDGGLLYWVDSGPRTLSVFEYDQGTGELGRRRARWRLGDGAAKPDGMAADPDGMLWIALWDGGRVVRVDPATGATLATVELPADKPTACCFGGPGRDVLFVTTAARGSDDPRAGLVYAVRL</sequence>
<organism evidence="3 4">
    <name type="scientific">Dactylosporangium salmoneum</name>
    <dbReference type="NCBI Taxonomy" id="53361"/>
    <lineage>
        <taxon>Bacteria</taxon>
        <taxon>Bacillati</taxon>
        <taxon>Actinomycetota</taxon>
        <taxon>Actinomycetes</taxon>
        <taxon>Micromonosporales</taxon>
        <taxon>Micromonosporaceae</taxon>
        <taxon>Dactylosporangium</taxon>
    </lineage>
</organism>
<dbReference type="PANTHER" id="PTHR10907:SF47">
    <property type="entry name" value="REGUCALCIN"/>
    <property type="match status" value="1"/>
</dbReference>
<reference evidence="3 4" key="1">
    <citation type="journal article" date="2019" name="Int. J. Syst. Evol. Microbiol.">
        <title>The Global Catalogue of Microorganisms (GCM) 10K type strain sequencing project: providing services to taxonomists for standard genome sequencing and annotation.</title>
        <authorList>
            <consortium name="The Broad Institute Genomics Platform"/>
            <consortium name="The Broad Institute Genome Sequencing Center for Infectious Disease"/>
            <person name="Wu L."/>
            <person name="Ma J."/>
        </authorList>
    </citation>
    <scope>NUCLEOTIDE SEQUENCE [LARGE SCALE GENOMIC DNA]</scope>
    <source>
        <strain evidence="3 4">JCM 3272</strain>
    </source>
</reference>
<dbReference type="InterPro" id="IPR011042">
    <property type="entry name" value="6-blade_b-propeller_TolB-like"/>
</dbReference>